<dbReference type="PROSITE" id="PS00107">
    <property type="entry name" value="PROTEIN_KINASE_ATP"/>
    <property type="match status" value="1"/>
</dbReference>
<dbReference type="PROSITE" id="PS50011">
    <property type="entry name" value="PROTEIN_KINASE_DOM"/>
    <property type="match status" value="1"/>
</dbReference>
<evidence type="ECO:0000256" key="1">
    <source>
        <dbReference type="ARBA" id="ARBA00004479"/>
    </source>
</evidence>
<keyword evidence="6 17" id="KW-0812">Transmembrane</keyword>
<keyword evidence="9 15" id="KW-0547">Nucleotide-binding</keyword>
<keyword evidence="7" id="KW-0732">Signal</keyword>
<dbReference type="InterPro" id="IPR000719">
    <property type="entry name" value="Prot_kinase_dom"/>
</dbReference>
<comment type="subcellular location">
    <subcellularLocation>
        <location evidence="1">Membrane</location>
        <topology evidence="1">Single-pass type I membrane protein</topology>
    </subcellularLocation>
</comment>
<evidence type="ECO:0000256" key="5">
    <source>
        <dbReference type="ARBA" id="ARBA00022679"/>
    </source>
</evidence>
<feature type="domain" description="Protein kinase" evidence="18">
    <location>
        <begin position="147"/>
        <end position="431"/>
    </location>
</feature>
<keyword evidence="20" id="KW-1185">Reference proteome</keyword>
<evidence type="ECO:0000313" key="20">
    <source>
        <dbReference type="Proteomes" id="UP000315295"/>
    </source>
</evidence>
<name>A0A540K5J6_MALBA</name>
<dbReference type="Gene3D" id="1.10.510.10">
    <property type="entry name" value="Transferase(Phosphotransferase) domain 1"/>
    <property type="match status" value="1"/>
</dbReference>
<comment type="caution">
    <text evidence="19">The sequence shown here is derived from an EMBL/GenBank/DDBJ whole genome shotgun (WGS) entry which is preliminary data.</text>
</comment>
<evidence type="ECO:0000256" key="9">
    <source>
        <dbReference type="ARBA" id="ARBA00022741"/>
    </source>
</evidence>
<dbReference type="STRING" id="106549.A0A540K5J6"/>
<evidence type="ECO:0000256" key="14">
    <source>
        <dbReference type="ARBA" id="ARBA00023170"/>
    </source>
</evidence>
<dbReference type="Gene3D" id="3.30.200.20">
    <property type="entry name" value="Phosphorylase Kinase, domain 1"/>
    <property type="match status" value="1"/>
</dbReference>
<dbReference type="InterPro" id="IPR017441">
    <property type="entry name" value="Protein_kinase_ATP_BS"/>
</dbReference>
<evidence type="ECO:0000256" key="3">
    <source>
        <dbReference type="ARBA" id="ARBA00008536"/>
    </source>
</evidence>
<evidence type="ECO:0000256" key="4">
    <source>
        <dbReference type="ARBA" id="ARBA00010217"/>
    </source>
</evidence>
<keyword evidence="16" id="KW-0723">Serine/threonine-protein kinase</keyword>
<feature type="transmembrane region" description="Helical" evidence="17">
    <location>
        <begin position="81"/>
        <end position="107"/>
    </location>
</feature>
<dbReference type="SUPFAM" id="SSF49899">
    <property type="entry name" value="Concanavalin A-like lectins/glucanases"/>
    <property type="match status" value="1"/>
</dbReference>
<comment type="similarity">
    <text evidence="16">Belongs to the protein kinase superfamily.</text>
</comment>
<dbReference type="InterPro" id="IPR013320">
    <property type="entry name" value="ConA-like_dom_sf"/>
</dbReference>
<comment type="similarity">
    <text evidence="4">In the C-terminal section; belongs to the protein kinase superfamily. Ser/Thr protein kinase family.</text>
</comment>
<organism evidence="19 20">
    <name type="scientific">Malus baccata</name>
    <name type="common">Siberian crab apple</name>
    <name type="synonym">Pyrus baccata</name>
    <dbReference type="NCBI Taxonomy" id="106549"/>
    <lineage>
        <taxon>Eukaryota</taxon>
        <taxon>Viridiplantae</taxon>
        <taxon>Streptophyta</taxon>
        <taxon>Embryophyta</taxon>
        <taxon>Tracheophyta</taxon>
        <taxon>Spermatophyta</taxon>
        <taxon>Magnoliopsida</taxon>
        <taxon>eudicotyledons</taxon>
        <taxon>Gunneridae</taxon>
        <taxon>Pentapetalae</taxon>
        <taxon>rosids</taxon>
        <taxon>fabids</taxon>
        <taxon>Rosales</taxon>
        <taxon>Rosaceae</taxon>
        <taxon>Amygdaloideae</taxon>
        <taxon>Maleae</taxon>
        <taxon>Malus</taxon>
    </lineage>
</organism>
<accession>A0A540K5J6</accession>
<dbReference type="GO" id="GO:0030246">
    <property type="term" value="F:carbohydrate binding"/>
    <property type="evidence" value="ECO:0007669"/>
    <property type="project" value="UniProtKB-KW"/>
</dbReference>
<keyword evidence="10" id="KW-0418">Kinase</keyword>
<evidence type="ECO:0000256" key="10">
    <source>
        <dbReference type="ARBA" id="ARBA00022777"/>
    </source>
</evidence>
<proteinExistence type="inferred from homology"/>
<keyword evidence="8" id="KW-0430">Lectin</keyword>
<dbReference type="PROSITE" id="PS00108">
    <property type="entry name" value="PROTEIN_KINASE_ST"/>
    <property type="match status" value="1"/>
</dbReference>
<sequence length="455" mass="51457">MLPPTTSVCFWRYDVNPVFVDNSSLFSVIDLRKVLPEQVTIGFSASAVHKQRHVIRSWEFNSNLDSVEVTIKQKEKKTKKAILITAVVASSFVLMLGVAMLFCLLVVKKRRNRNDGHAKHSNDLNLEKLAFPKRFSYKELVAAANGFEDDRKLGQGGSGQVYEGILQDLGCAVAVKRIFAKIKNHEKIFTTEVKIISRLIHKNLVQFIGWCHEEGKCLLVYSYMPNGSLDMHLFGPRTTLQWSFRYKIALGLASALHYLHEDAERCVLHRDIKSANVLLDNDFSAKLGDFGFAKLVDPPVRTQTTGVVGTYGYMAPEYAKGGKATKESDMFSFGVVALELACGRRTYQDAGYHEPLFSWVWKLYLAGNLLDVADERLCMNFDKNEIECLLIVGLWCTRPDHEERPKAGQVMKVLQLEAPLPELPQNMHEHLLPQRPQQACYSHGSITDTFEDEAR</sequence>
<dbReference type="AlphaFoldDB" id="A0A540K5J6"/>
<evidence type="ECO:0000259" key="18">
    <source>
        <dbReference type="PROSITE" id="PS50011"/>
    </source>
</evidence>
<evidence type="ECO:0000256" key="12">
    <source>
        <dbReference type="ARBA" id="ARBA00022989"/>
    </source>
</evidence>
<evidence type="ECO:0000256" key="16">
    <source>
        <dbReference type="RuleBase" id="RU000304"/>
    </source>
</evidence>
<keyword evidence="11 15" id="KW-0067">ATP-binding</keyword>
<keyword evidence="12 17" id="KW-1133">Transmembrane helix</keyword>
<dbReference type="GO" id="GO:0004674">
    <property type="term" value="F:protein serine/threonine kinase activity"/>
    <property type="evidence" value="ECO:0007669"/>
    <property type="project" value="UniProtKB-KW"/>
</dbReference>
<dbReference type="Pfam" id="PF00139">
    <property type="entry name" value="Lectin_legB"/>
    <property type="match status" value="1"/>
</dbReference>
<comment type="similarity">
    <text evidence="2">Belongs to the leguminous lectin family.</text>
</comment>
<keyword evidence="14" id="KW-0675">Receptor</keyword>
<feature type="binding site" evidence="15">
    <location>
        <position position="176"/>
    </location>
    <ligand>
        <name>ATP</name>
        <dbReference type="ChEBI" id="CHEBI:30616"/>
    </ligand>
</feature>
<protein>
    <recommendedName>
        <fullName evidence="18">Protein kinase domain-containing protein</fullName>
    </recommendedName>
</protein>
<evidence type="ECO:0000256" key="7">
    <source>
        <dbReference type="ARBA" id="ARBA00022729"/>
    </source>
</evidence>
<dbReference type="GO" id="GO:0005524">
    <property type="term" value="F:ATP binding"/>
    <property type="evidence" value="ECO:0007669"/>
    <property type="project" value="UniProtKB-UniRule"/>
</dbReference>
<dbReference type="SMART" id="SM00220">
    <property type="entry name" value="S_TKc"/>
    <property type="match status" value="1"/>
</dbReference>
<keyword evidence="13 17" id="KW-0472">Membrane</keyword>
<comment type="similarity">
    <text evidence="3">In the N-terminal section; belongs to the leguminous lectin family.</text>
</comment>
<evidence type="ECO:0000256" key="11">
    <source>
        <dbReference type="ARBA" id="ARBA00022840"/>
    </source>
</evidence>
<dbReference type="InterPro" id="IPR011009">
    <property type="entry name" value="Kinase-like_dom_sf"/>
</dbReference>
<evidence type="ECO:0000256" key="15">
    <source>
        <dbReference type="PROSITE-ProRule" id="PRU10141"/>
    </source>
</evidence>
<reference evidence="19 20" key="1">
    <citation type="journal article" date="2019" name="G3 (Bethesda)">
        <title>Sequencing of a Wild Apple (Malus baccata) Genome Unravels the Differences Between Cultivated and Wild Apple Species Regarding Disease Resistance and Cold Tolerance.</title>
        <authorList>
            <person name="Chen X."/>
        </authorList>
    </citation>
    <scope>NUCLEOTIDE SEQUENCE [LARGE SCALE GENOMIC DNA]</scope>
    <source>
        <strain evidence="20">cv. Shandingzi</strain>
        <tissue evidence="19">Leaves</tissue>
    </source>
</reference>
<dbReference type="PANTHER" id="PTHR27007">
    <property type="match status" value="1"/>
</dbReference>
<dbReference type="SUPFAM" id="SSF56112">
    <property type="entry name" value="Protein kinase-like (PK-like)"/>
    <property type="match status" value="1"/>
</dbReference>
<dbReference type="InterPro" id="IPR001220">
    <property type="entry name" value="Legume_lectin_dom"/>
</dbReference>
<dbReference type="InterPro" id="IPR008271">
    <property type="entry name" value="Ser/Thr_kinase_AS"/>
</dbReference>
<evidence type="ECO:0000256" key="17">
    <source>
        <dbReference type="SAM" id="Phobius"/>
    </source>
</evidence>
<gene>
    <name evidence="19" type="ORF">C1H46_044961</name>
</gene>
<keyword evidence="5" id="KW-0808">Transferase</keyword>
<dbReference type="Gene3D" id="2.60.120.200">
    <property type="match status" value="1"/>
</dbReference>
<dbReference type="Proteomes" id="UP000315295">
    <property type="component" value="Unassembled WGS sequence"/>
</dbReference>
<dbReference type="Pfam" id="PF00069">
    <property type="entry name" value="Pkinase"/>
    <property type="match status" value="1"/>
</dbReference>
<dbReference type="GO" id="GO:0016020">
    <property type="term" value="C:membrane"/>
    <property type="evidence" value="ECO:0007669"/>
    <property type="project" value="UniProtKB-SubCell"/>
</dbReference>
<dbReference type="EMBL" id="VIEB01003372">
    <property type="protein sequence ID" value="TQD69506.1"/>
    <property type="molecule type" value="Genomic_DNA"/>
</dbReference>
<dbReference type="InterPro" id="IPR050528">
    <property type="entry name" value="L-type_Lectin-RKs"/>
</dbReference>
<evidence type="ECO:0000313" key="19">
    <source>
        <dbReference type="EMBL" id="TQD69506.1"/>
    </source>
</evidence>
<evidence type="ECO:0000256" key="13">
    <source>
        <dbReference type="ARBA" id="ARBA00023136"/>
    </source>
</evidence>
<dbReference type="FunFam" id="1.10.510.10:FF:000522">
    <property type="entry name" value="L-type lectin-domain containing receptor kinase IX.1"/>
    <property type="match status" value="1"/>
</dbReference>
<evidence type="ECO:0000256" key="6">
    <source>
        <dbReference type="ARBA" id="ARBA00022692"/>
    </source>
</evidence>
<evidence type="ECO:0000256" key="8">
    <source>
        <dbReference type="ARBA" id="ARBA00022734"/>
    </source>
</evidence>
<evidence type="ECO:0000256" key="2">
    <source>
        <dbReference type="ARBA" id="ARBA00007606"/>
    </source>
</evidence>